<dbReference type="InterPro" id="IPR004119">
    <property type="entry name" value="EcKL"/>
</dbReference>
<evidence type="ECO:0000313" key="4">
    <source>
        <dbReference type="Proteomes" id="UP001152888"/>
    </source>
</evidence>
<comment type="caution">
    <text evidence="3">The sequence shown here is derived from an EMBL/GenBank/DDBJ whole genome shotgun (WGS) entry which is preliminary data.</text>
</comment>
<accession>A0A9P0L3Z3</accession>
<dbReference type="SUPFAM" id="SSF56112">
    <property type="entry name" value="Protein kinase-like (PK-like)"/>
    <property type="match status" value="1"/>
</dbReference>
<name>A0A9P0L3Z3_ACAOB</name>
<evidence type="ECO:0000313" key="3">
    <source>
        <dbReference type="EMBL" id="CAH1987179.1"/>
    </source>
</evidence>
<evidence type="ECO:0000259" key="2">
    <source>
        <dbReference type="SMART" id="SM00587"/>
    </source>
</evidence>
<reference evidence="3" key="1">
    <citation type="submission" date="2022-03" db="EMBL/GenBank/DDBJ databases">
        <authorList>
            <person name="Sayadi A."/>
        </authorList>
    </citation>
    <scope>NUCLEOTIDE SEQUENCE</scope>
</reference>
<dbReference type="SMART" id="SM00587">
    <property type="entry name" value="CHK"/>
    <property type="match status" value="1"/>
</dbReference>
<feature type="compositionally biased region" description="Basic residues" evidence="1">
    <location>
        <begin position="457"/>
        <end position="478"/>
    </location>
</feature>
<dbReference type="EMBL" id="CAKOFQ010007011">
    <property type="protein sequence ID" value="CAH1987179.1"/>
    <property type="molecule type" value="Genomic_DNA"/>
</dbReference>
<gene>
    <name evidence="3" type="ORF">ACAOBT_LOCUS17708</name>
</gene>
<dbReference type="Proteomes" id="UP001152888">
    <property type="component" value="Unassembled WGS sequence"/>
</dbReference>
<evidence type="ECO:0000256" key="1">
    <source>
        <dbReference type="SAM" id="MobiDB-lite"/>
    </source>
</evidence>
<dbReference type="OrthoDB" id="8250698at2759"/>
<dbReference type="Gene3D" id="3.90.1200.10">
    <property type="match status" value="1"/>
</dbReference>
<dbReference type="PANTHER" id="PTHR11012">
    <property type="entry name" value="PROTEIN KINASE-LIKE DOMAIN-CONTAINING"/>
    <property type="match status" value="1"/>
</dbReference>
<dbReference type="InterPro" id="IPR011009">
    <property type="entry name" value="Kinase-like_dom_sf"/>
</dbReference>
<dbReference type="AlphaFoldDB" id="A0A9P0L3Z3"/>
<dbReference type="Pfam" id="PF02958">
    <property type="entry name" value="EcKL"/>
    <property type="match status" value="1"/>
</dbReference>
<dbReference type="InterPro" id="IPR015897">
    <property type="entry name" value="CHK_kinase-like"/>
</dbReference>
<keyword evidence="4" id="KW-1185">Reference proteome</keyword>
<organism evidence="3 4">
    <name type="scientific">Acanthoscelides obtectus</name>
    <name type="common">Bean weevil</name>
    <name type="synonym">Bruchus obtectus</name>
    <dbReference type="NCBI Taxonomy" id="200917"/>
    <lineage>
        <taxon>Eukaryota</taxon>
        <taxon>Metazoa</taxon>
        <taxon>Ecdysozoa</taxon>
        <taxon>Arthropoda</taxon>
        <taxon>Hexapoda</taxon>
        <taxon>Insecta</taxon>
        <taxon>Pterygota</taxon>
        <taxon>Neoptera</taxon>
        <taxon>Endopterygota</taxon>
        <taxon>Coleoptera</taxon>
        <taxon>Polyphaga</taxon>
        <taxon>Cucujiformia</taxon>
        <taxon>Chrysomeloidea</taxon>
        <taxon>Chrysomelidae</taxon>
        <taxon>Bruchinae</taxon>
        <taxon>Bruchini</taxon>
        <taxon>Acanthoscelides</taxon>
    </lineage>
</organism>
<proteinExistence type="predicted"/>
<dbReference type="PANTHER" id="PTHR11012:SF30">
    <property type="entry name" value="PROTEIN KINASE-LIKE DOMAIN-CONTAINING"/>
    <property type="match status" value="1"/>
</dbReference>
<feature type="region of interest" description="Disordered" evidence="1">
    <location>
        <begin position="450"/>
        <end position="478"/>
    </location>
</feature>
<feature type="domain" description="CHK kinase-like" evidence="2">
    <location>
        <begin position="117"/>
        <end position="305"/>
    </location>
</feature>
<protein>
    <recommendedName>
        <fullName evidence="2">CHK kinase-like domain-containing protein</fullName>
    </recommendedName>
</protein>
<sequence length="478" mass="55850">MDEEIQKYVADVASNIFTNFTITVEDVASKDGYLGDLLFVSIHGKTKDKIEKKIDVAVKVAKVLPFDVAVECESVYKQERFFYDEVFPVFESIQKNIKNKFKPYPHCFKCFTERNIIVLENLKAKGYEMIDKDTPMDFDHCRAVIEVFGKFHAMSFALKSRDGQKYDKLAEYSRDLGMKHNKLSYVAMYNASMQEALHLLKKKGDISLSEEIGNVVLMWGNKYCGYQVDDEPQAVLTHGDGWNNNIMFRYDEGNISVKLVDWQLADVRTPIYDICLFLYASCNDFKNFDKLIRIYHNSLTSFLEELNVDPEVFTFEDLQRHLAEYTPYLIMHLPLLLKFVFGDGAFDMNEKNNEIIIGIPQLKEDLFYYRLKSAFKYFYTTYVKHIPALFSETAKRLFLKLEGQLILNIQAIEAKLKLMEKNQGEELKINDTVATKPPVIVQYQYNKNQNVNNSSMKTRHTLRRSDRHKPYVKNKNRR</sequence>